<evidence type="ECO:0000313" key="5">
    <source>
        <dbReference type="Proteomes" id="UP001521116"/>
    </source>
</evidence>
<keyword evidence="5" id="KW-1185">Reference proteome</keyword>
<dbReference type="InterPro" id="IPR052178">
    <property type="entry name" value="Sec_Metab_Biosynth_SDR"/>
</dbReference>
<dbReference type="Gene3D" id="3.40.50.720">
    <property type="entry name" value="NAD(P)-binding Rossmann-like Domain"/>
    <property type="match status" value="1"/>
</dbReference>
<dbReference type="PANTHER" id="PTHR43618">
    <property type="entry name" value="7-ALPHA-HYDROXYSTEROID DEHYDROGENASE"/>
    <property type="match status" value="1"/>
</dbReference>
<evidence type="ECO:0000256" key="2">
    <source>
        <dbReference type="ARBA" id="ARBA00022857"/>
    </source>
</evidence>
<dbReference type="Proteomes" id="UP001521116">
    <property type="component" value="Unassembled WGS sequence"/>
</dbReference>
<dbReference type="PRINTS" id="PR00081">
    <property type="entry name" value="GDHRDH"/>
</dbReference>
<reference evidence="4 5" key="1">
    <citation type="submission" date="2024-02" db="EMBL/GenBank/DDBJ databases">
        <title>De novo assembly and annotation of 12 fungi associated with fruit tree decline syndrome in Ontario, Canada.</title>
        <authorList>
            <person name="Sulman M."/>
            <person name="Ellouze W."/>
            <person name="Ilyukhin E."/>
        </authorList>
    </citation>
    <scope>NUCLEOTIDE SEQUENCE [LARGE SCALE GENOMIC DNA]</scope>
    <source>
        <strain evidence="4 5">M1-105</strain>
    </source>
</reference>
<evidence type="ECO:0000256" key="3">
    <source>
        <dbReference type="ARBA" id="ARBA00023002"/>
    </source>
</evidence>
<protein>
    <submittedName>
        <fullName evidence="4">Uncharacterized protein</fullName>
    </submittedName>
</protein>
<dbReference type="InterPro" id="IPR036291">
    <property type="entry name" value="NAD(P)-bd_dom_sf"/>
</dbReference>
<gene>
    <name evidence="4" type="ORF">SLS56_012186</name>
</gene>
<comment type="similarity">
    <text evidence="1">Belongs to the short-chain dehydrogenases/reductases (SDR) family.</text>
</comment>
<accession>A0ABR3S9J1</accession>
<dbReference type="Pfam" id="PF13561">
    <property type="entry name" value="adh_short_C2"/>
    <property type="match status" value="1"/>
</dbReference>
<comment type="caution">
    <text evidence="4">The sequence shown here is derived from an EMBL/GenBank/DDBJ whole genome shotgun (WGS) entry which is preliminary data.</text>
</comment>
<dbReference type="SUPFAM" id="SSF51735">
    <property type="entry name" value="NAD(P)-binding Rossmann-fold domains"/>
    <property type="match status" value="1"/>
</dbReference>
<dbReference type="EMBL" id="JAJVDC020000425">
    <property type="protein sequence ID" value="KAL1614110.1"/>
    <property type="molecule type" value="Genomic_DNA"/>
</dbReference>
<dbReference type="InterPro" id="IPR002347">
    <property type="entry name" value="SDR_fam"/>
</dbReference>
<sequence length="281" mass="29323">MASANLLDFHNIFSLEGKVVVITGSSKGLGISAASGMLQAGASKVYITSRNPSACEDACATLNRLPNKRPGAKAIPVPADSSTVQGIQQLFDLVSKTTDHVDILMANAGAAQTASIEKTDEKEFSDSLDLNLKSVFFCVQRFLPLLTVRGTVQDPSRIIVTSSISSFSQIAAGEVALYAYAAAKAGVNQLVRQLAVDLGPRHIVSNCIAPGLFLTDAKAPLIEAYGGEEAIGKAYPSGRIGKGEDFAATAVFLASRAGAHVNGHCLTLDGGFSIPRMPALE</sequence>
<evidence type="ECO:0000256" key="1">
    <source>
        <dbReference type="ARBA" id="ARBA00006484"/>
    </source>
</evidence>
<evidence type="ECO:0000313" key="4">
    <source>
        <dbReference type="EMBL" id="KAL1614110.1"/>
    </source>
</evidence>
<keyword evidence="3" id="KW-0560">Oxidoreductase</keyword>
<organism evidence="4 5">
    <name type="scientific">Neofusicoccum ribis</name>
    <dbReference type="NCBI Taxonomy" id="45134"/>
    <lineage>
        <taxon>Eukaryota</taxon>
        <taxon>Fungi</taxon>
        <taxon>Dikarya</taxon>
        <taxon>Ascomycota</taxon>
        <taxon>Pezizomycotina</taxon>
        <taxon>Dothideomycetes</taxon>
        <taxon>Dothideomycetes incertae sedis</taxon>
        <taxon>Botryosphaeriales</taxon>
        <taxon>Botryosphaeriaceae</taxon>
        <taxon>Neofusicoccum</taxon>
    </lineage>
</organism>
<name>A0ABR3S9J1_9PEZI</name>
<keyword evidence="2" id="KW-0521">NADP</keyword>
<dbReference type="PANTHER" id="PTHR43618:SF12">
    <property type="entry name" value="OXIDOREDUCTASE, SHORT-CHAIN DEHYDROGENASE_REDUCTASE FAMILY (AFU_ORTHOLOGUE AFUA_1G14540)"/>
    <property type="match status" value="1"/>
</dbReference>
<proteinExistence type="inferred from homology"/>